<feature type="compositionally biased region" description="Low complexity" evidence="6">
    <location>
        <begin position="29"/>
        <end position="42"/>
    </location>
</feature>
<dbReference type="InterPro" id="IPR002000">
    <property type="entry name" value="Lysosome-assoc_membr_glycop"/>
</dbReference>
<evidence type="ECO:0000256" key="8">
    <source>
        <dbReference type="SAM" id="SignalP"/>
    </source>
</evidence>
<organism evidence="9 10">
    <name type="scientific">Stegastes partitus</name>
    <name type="common">bicolor damselfish</name>
    <dbReference type="NCBI Taxonomy" id="144197"/>
    <lineage>
        <taxon>Eukaryota</taxon>
        <taxon>Metazoa</taxon>
        <taxon>Chordata</taxon>
        <taxon>Craniata</taxon>
        <taxon>Vertebrata</taxon>
        <taxon>Euteleostomi</taxon>
        <taxon>Actinopterygii</taxon>
        <taxon>Neopterygii</taxon>
        <taxon>Teleostei</taxon>
        <taxon>Neoteleostei</taxon>
        <taxon>Acanthomorphata</taxon>
        <taxon>Ovalentaria</taxon>
        <taxon>Pomacentridae</taxon>
        <taxon>Stegastes</taxon>
    </lineage>
</organism>
<keyword evidence="5" id="KW-0325">Glycoprotein</keyword>
<dbReference type="AlphaFoldDB" id="A0A9Y4KDU5"/>
<dbReference type="Proteomes" id="UP000694891">
    <property type="component" value="Unplaced"/>
</dbReference>
<dbReference type="CTD" id="27074"/>
<sequence length="214" mass="23600">MTLKSHISGWSLFFLAAFSPGVHLQRHGSSSQPSSDSELPSEAQISRPVLQPSEAPPSTGTYLLNDRVGKPCIRATMGAEYIVTEKKENNFIYVTNVTAHVSPQPVCQGCANKTYSGVITHKKLFTAANSQSFKCKSGKLLLMSSELKIRLVPLQMQAFSVPNRDYGPKMECWADFNKRAIPIILGAVAVGLVVIALLTFQFIKDRRRPGYDRI</sequence>
<evidence type="ECO:0000313" key="10">
    <source>
        <dbReference type="RefSeq" id="XP_008292885.1"/>
    </source>
</evidence>
<dbReference type="Gene3D" id="2.40.160.110">
    <property type="match status" value="1"/>
</dbReference>
<dbReference type="PANTHER" id="PTHR11506:SF30">
    <property type="entry name" value="LYSOSOME-ASSOCIATED MEMBRANE GLYCOPROTEIN 3"/>
    <property type="match status" value="1"/>
</dbReference>
<evidence type="ECO:0000256" key="7">
    <source>
        <dbReference type="SAM" id="Phobius"/>
    </source>
</evidence>
<feature type="transmembrane region" description="Helical" evidence="7">
    <location>
        <begin position="180"/>
        <end position="203"/>
    </location>
</feature>
<dbReference type="GO" id="GO:0031902">
    <property type="term" value="C:late endosome membrane"/>
    <property type="evidence" value="ECO:0007669"/>
    <property type="project" value="TreeGrafter"/>
</dbReference>
<evidence type="ECO:0000313" key="9">
    <source>
        <dbReference type="Proteomes" id="UP000694891"/>
    </source>
</evidence>
<keyword evidence="1 7" id="KW-0812">Transmembrane</keyword>
<keyword evidence="2 8" id="KW-0732">Signal</keyword>
<evidence type="ECO:0000256" key="1">
    <source>
        <dbReference type="ARBA" id="ARBA00022692"/>
    </source>
</evidence>
<dbReference type="RefSeq" id="XP_008292885.1">
    <property type="nucleotide sequence ID" value="XM_008294663.1"/>
</dbReference>
<evidence type="ECO:0000256" key="4">
    <source>
        <dbReference type="ARBA" id="ARBA00023136"/>
    </source>
</evidence>
<evidence type="ECO:0000256" key="3">
    <source>
        <dbReference type="ARBA" id="ARBA00022989"/>
    </source>
</evidence>
<keyword evidence="9" id="KW-1185">Reference proteome</keyword>
<keyword evidence="4 7" id="KW-0472">Membrane</keyword>
<protein>
    <submittedName>
        <fullName evidence="10">Lysosome-associated membrane glycoprotein 1 isoform X2</fullName>
    </submittedName>
</protein>
<dbReference type="GO" id="GO:0072594">
    <property type="term" value="P:establishment of protein localization to organelle"/>
    <property type="evidence" value="ECO:0007669"/>
    <property type="project" value="TreeGrafter"/>
</dbReference>
<feature type="chain" id="PRO_5041404647" evidence="8">
    <location>
        <begin position="25"/>
        <end position="214"/>
    </location>
</feature>
<reference evidence="10" key="1">
    <citation type="submission" date="2025-08" db="UniProtKB">
        <authorList>
            <consortium name="RefSeq"/>
        </authorList>
    </citation>
    <scope>IDENTIFICATION</scope>
</reference>
<feature type="region of interest" description="Disordered" evidence="6">
    <location>
        <begin position="25"/>
        <end position="61"/>
    </location>
</feature>
<dbReference type="GO" id="GO:0005886">
    <property type="term" value="C:plasma membrane"/>
    <property type="evidence" value="ECO:0007669"/>
    <property type="project" value="TreeGrafter"/>
</dbReference>
<dbReference type="GO" id="GO:0005765">
    <property type="term" value="C:lysosomal membrane"/>
    <property type="evidence" value="ECO:0007669"/>
    <property type="project" value="TreeGrafter"/>
</dbReference>
<name>A0A9Y4KDU5_9TELE</name>
<dbReference type="PANTHER" id="PTHR11506">
    <property type="entry name" value="LYSOSOME-ASSOCIATED MEMBRANE GLYCOPROTEIN"/>
    <property type="match status" value="1"/>
</dbReference>
<dbReference type="PRINTS" id="PR00336">
    <property type="entry name" value="LYSASSOCTDMP"/>
</dbReference>
<evidence type="ECO:0000256" key="5">
    <source>
        <dbReference type="ARBA" id="ARBA00023180"/>
    </source>
</evidence>
<keyword evidence="3 7" id="KW-1133">Transmembrane helix</keyword>
<gene>
    <name evidence="10" type="primary">lamp3</name>
</gene>
<evidence type="ECO:0000256" key="6">
    <source>
        <dbReference type="SAM" id="MobiDB-lite"/>
    </source>
</evidence>
<accession>A0A9Y4KDU5</accession>
<proteinExistence type="predicted"/>
<evidence type="ECO:0000256" key="2">
    <source>
        <dbReference type="ARBA" id="ARBA00022729"/>
    </source>
</evidence>
<feature type="signal peptide" evidence="8">
    <location>
        <begin position="1"/>
        <end position="24"/>
    </location>
</feature>